<dbReference type="CDD" id="cd04301">
    <property type="entry name" value="NAT_SF"/>
    <property type="match status" value="1"/>
</dbReference>
<feature type="compositionally biased region" description="Basic and acidic residues" evidence="3">
    <location>
        <begin position="183"/>
        <end position="192"/>
    </location>
</feature>
<evidence type="ECO:0000259" key="4">
    <source>
        <dbReference type="PROSITE" id="PS51186"/>
    </source>
</evidence>
<keyword evidence="1" id="KW-0808">Transferase</keyword>
<reference evidence="5 6" key="1">
    <citation type="submission" date="2018-11" db="EMBL/GenBank/DDBJ databases">
        <title>Draft genome sequence of Cellulomonas takizawaensis strain TKZ-21.</title>
        <authorList>
            <person name="Yamamura H."/>
            <person name="Hayashi T."/>
            <person name="Hamada M."/>
            <person name="Serisawa Y."/>
            <person name="Matsuyama K."/>
            <person name="Nakagawa Y."/>
            <person name="Otoguro M."/>
            <person name="Yanagida F."/>
            <person name="Hayakawa M."/>
        </authorList>
    </citation>
    <scope>NUCLEOTIDE SEQUENCE [LARGE SCALE GENOMIC DNA]</scope>
    <source>
        <strain evidence="5 6">TKZ-21</strain>
    </source>
</reference>
<feature type="domain" description="N-acetyltransferase" evidence="4">
    <location>
        <begin position="32"/>
        <end position="186"/>
    </location>
</feature>
<dbReference type="PROSITE" id="PS51186">
    <property type="entry name" value="GNAT"/>
    <property type="match status" value="1"/>
</dbReference>
<protein>
    <recommendedName>
        <fullName evidence="4">N-acetyltransferase domain-containing protein</fullName>
    </recommendedName>
</protein>
<dbReference type="PANTHER" id="PTHR43877">
    <property type="entry name" value="AMINOALKYLPHOSPHONATE N-ACETYLTRANSFERASE-RELATED-RELATED"/>
    <property type="match status" value="1"/>
</dbReference>
<dbReference type="AlphaFoldDB" id="A0A401UXB8"/>
<accession>A0A401UXB8</accession>
<feature type="region of interest" description="Disordered" evidence="3">
    <location>
        <begin position="174"/>
        <end position="210"/>
    </location>
</feature>
<dbReference type="GO" id="GO:0016747">
    <property type="term" value="F:acyltransferase activity, transferring groups other than amino-acyl groups"/>
    <property type="evidence" value="ECO:0007669"/>
    <property type="project" value="InterPro"/>
</dbReference>
<dbReference type="OrthoDB" id="1821130at2"/>
<evidence type="ECO:0000256" key="1">
    <source>
        <dbReference type="ARBA" id="ARBA00022679"/>
    </source>
</evidence>
<dbReference type="RefSeq" id="WP_124341720.1">
    <property type="nucleotide sequence ID" value="NZ_BHYL01000053.1"/>
</dbReference>
<comment type="caution">
    <text evidence="5">The sequence shown here is derived from an EMBL/GenBank/DDBJ whole genome shotgun (WGS) entry which is preliminary data.</text>
</comment>
<name>A0A401UXB8_9CELL</name>
<keyword evidence="6" id="KW-1185">Reference proteome</keyword>
<evidence type="ECO:0000313" key="5">
    <source>
        <dbReference type="EMBL" id="GCD19180.1"/>
    </source>
</evidence>
<dbReference type="SUPFAM" id="SSF55729">
    <property type="entry name" value="Acyl-CoA N-acyltransferases (Nat)"/>
    <property type="match status" value="1"/>
</dbReference>
<feature type="compositionally biased region" description="Basic and acidic residues" evidence="3">
    <location>
        <begin position="1"/>
        <end position="14"/>
    </location>
</feature>
<evidence type="ECO:0000313" key="6">
    <source>
        <dbReference type="Proteomes" id="UP000288246"/>
    </source>
</evidence>
<gene>
    <name evidence="5" type="ORF">CTKZ_07420</name>
</gene>
<keyword evidence="2" id="KW-0012">Acyltransferase</keyword>
<dbReference type="InterPro" id="IPR016181">
    <property type="entry name" value="Acyl_CoA_acyltransferase"/>
</dbReference>
<organism evidence="5 6">
    <name type="scientific">Cellulomonas algicola</name>
    <dbReference type="NCBI Taxonomy" id="2071633"/>
    <lineage>
        <taxon>Bacteria</taxon>
        <taxon>Bacillati</taxon>
        <taxon>Actinomycetota</taxon>
        <taxon>Actinomycetes</taxon>
        <taxon>Micrococcales</taxon>
        <taxon>Cellulomonadaceae</taxon>
        <taxon>Cellulomonas</taxon>
    </lineage>
</organism>
<dbReference type="InterPro" id="IPR000182">
    <property type="entry name" value="GNAT_dom"/>
</dbReference>
<dbReference type="InterPro" id="IPR050832">
    <property type="entry name" value="Bact_Acetyltransf"/>
</dbReference>
<dbReference type="EMBL" id="BHYL01000053">
    <property type="protein sequence ID" value="GCD19180.1"/>
    <property type="molecule type" value="Genomic_DNA"/>
</dbReference>
<dbReference type="Gene3D" id="3.40.630.30">
    <property type="match status" value="1"/>
</dbReference>
<dbReference type="PANTHER" id="PTHR43877:SF1">
    <property type="entry name" value="ACETYLTRANSFERASE"/>
    <property type="match status" value="1"/>
</dbReference>
<sequence length="210" mass="22992">MTDHDGHDETRRDTTALGTSGRGTTDDRATGVRVRPGRADDLPALARFADSGNRALWRVEEARDGRETLLVAEDATGPVGTVSIRWDNDCDPPHPWLYGLHVDADHRGRGAGERLVHAAEDAARDRGASALSLDADRDDPVVGWYERRGYRRVRAHEHRWTSVDPRTRQVTASGTAATWVLRRPLDGHDADTRPVTGTETDAGSGTEEAS</sequence>
<dbReference type="Pfam" id="PF00583">
    <property type="entry name" value="Acetyltransf_1"/>
    <property type="match status" value="1"/>
</dbReference>
<dbReference type="Proteomes" id="UP000288246">
    <property type="component" value="Unassembled WGS sequence"/>
</dbReference>
<evidence type="ECO:0000256" key="3">
    <source>
        <dbReference type="SAM" id="MobiDB-lite"/>
    </source>
</evidence>
<proteinExistence type="predicted"/>
<evidence type="ECO:0000256" key="2">
    <source>
        <dbReference type="ARBA" id="ARBA00023315"/>
    </source>
</evidence>
<feature type="region of interest" description="Disordered" evidence="3">
    <location>
        <begin position="1"/>
        <end position="38"/>
    </location>
</feature>